<dbReference type="PROSITE" id="PS51419">
    <property type="entry name" value="RAB"/>
    <property type="match status" value="1"/>
</dbReference>
<dbReference type="EMBL" id="KN824047">
    <property type="protein sequence ID" value="KIO15465.1"/>
    <property type="molecule type" value="Genomic_DNA"/>
</dbReference>
<dbReference type="Pfam" id="PF00071">
    <property type="entry name" value="Ras"/>
    <property type="match status" value="1"/>
</dbReference>
<protein>
    <submittedName>
        <fullName evidence="4">Uncharacterized protein</fullName>
    </submittedName>
</protein>
<evidence type="ECO:0000256" key="2">
    <source>
        <dbReference type="ARBA" id="ARBA00023134"/>
    </source>
</evidence>
<proteinExistence type="predicted"/>
<evidence type="ECO:0000313" key="5">
    <source>
        <dbReference type="Proteomes" id="UP000054248"/>
    </source>
</evidence>
<gene>
    <name evidence="4" type="ORF">M407DRAFT_34955</name>
</gene>
<dbReference type="Proteomes" id="UP000054248">
    <property type="component" value="Unassembled WGS sequence"/>
</dbReference>
<dbReference type="SUPFAM" id="SSF52540">
    <property type="entry name" value="P-loop containing nucleoside triphosphate hydrolases"/>
    <property type="match status" value="1"/>
</dbReference>
<dbReference type="InterPro" id="IPR027417">
    <property type="entry name" value="P-loop_NTPase"/>
</dbReference>
<feature type="region of interest" description="Disordered" evidence="3">
    <location>
        <begin position="189"/>
        <end position="213"/>
    </location>
</feature>
<dbReference type="InterPro" id="IPR005225">
    <property type="entry name" value="Small_GTP-bd"/>
</dbReference>
<dbReference type="AlphaFoldDB" id="A0A0C3PMB6"/>
<reference evidence="4 5" key="1">
    <citation type="submission" date="2014-04" db="EMBL/GenBank/DDBJ databases">
        <authorList>
            <consortium name="DOE Joint Genome Institute"/>
            <person name="Kuo A."/>
            <person name="Girlanda M."/>
            <person name="Perotto S."/>
            <person name="Kohler A."/>
            <person name="Nagy L.G."/>
            <person name="Floudas D."/>
            <person name="Copeland A."/>
            <person name="Barry K.W."/>
            <person name="Cichocki N."/>
            <person name="Veneault-Fourrey C."/>
            <person name="LaButti K."/>
            <person name="Lindquist E.A."/>
            <person name="Lipzen A."/>
            <person name="Lundell T."/>
            <person name="Morin E."/>
            <person name="Murat C."/>
            <person name="Sun H."/>
            <person name="Tunlid A."/>
            <person name="Henrissat B."/>
            <person name="Grigoriev I.V."/>
            <person name="Hibbett D.S."/>
            <person name="Martin F."/>
            <person name="Nordberg H.P."/>
            <person name="Cantor M.N."/>
            <person name="Hua S.X."/>
        </authorList>
    </citation>
    <scope>NUCLEOTIDE SEQUENCE [LARGE SCALE GENOMIC DNA]</scope>
    <source>
        <strain evidence="4 5">MUT 4182</strain>
    </source>
</reference>
<accession>A0A0C3PMB6</accession>
<dbReference type="SMART" id="SM00175">
    <property type="entry name" value="RAB"/>
    <property type="match status" value="1"/>
</dbReference>
<dbReference type="GO" id="GO:0005525">
    <property type="term" value="F:GTP binding"/>
    <property type="evidence" value="ECO:0007669"/>
    <property type="project" value="UniProtKB-KW"/>
</dbReference>
<keyword evidence="5" id="KW-1185">Reference proteome</keyword>
<dbReference type="PROSITE" id="PS51420">
    <property type="entry name" value="RHO"/>
    <property type="match status" value="1"/>
</dbReference>
<dbReference type="SMART" id="SM00174">
    <property type="entry name" value="RHO"/>
    <property type="match status" value="1"/>
</dbReference>
<dbReference type="GO" id="GO:0003924">
    <property type="term" value="F:GTPase activity"/>
    <property type="evidence" value="ECO:0007669"/>
    <property type="project" value="InterPro"/>
</dbReference>
<reference evidence="5" key="2">
    <citation type="submission" date="2015-01" db="EMBL/GenBank/DDBJ databases">
        <title>Evolutionary Origins and Diversification of the Mycorrhizal Mutualists.</title>
        <authorList>
            <consortium name="DOE Joint Genome Institute"/>
            <consortium name="Mycorrhizal Genomics Consortium"/>
            <person name="Kohler A."/>
            <person name="Kuo A."/>
            <person name="Nagy L.G."/>
            <person name="Floudas D."/>
            <person name="Copeland A."/>
            <person name="Barry K.W."/>
            <person name="Cichocki N."/>
            <person name="Veneault-Fourrey C."/>
            <person name="LaButti K."/>
            <person name="Lindquist E.A."/>
            <person name="Lipzen A."/>
            <person name="Lundell T."/>
            <person name="Morin E."/>
            <person name="Murat C."/>
            <person name="Riley R."/>
            <person name="Ohm R."/>
            <person name="Sun H."/>
            <person name="Tunlid A."/>
            <person name="Henrissat B."/>
            <person name="Grigoriev I.V."/>
            <person name="Hibbett D.S."/>
            <person name="Martin F."/>
        </authorList>
    </citation>
    <scope>NUCLEOTIDE SEQUENCE [LARGE SCALE GENOMIC DNA]</scope>
    <source>
        <strain evidence="5">MUT 4182</strain>
    </source>
</reference>
<dbReference type="PROSITE" id="PS51421">
    <property type="entry name" value="RAS"/>
    <property type="match status" value="1"/>
</dbReference>
<dbReference type="FunFam" id="3.40.50.300:FF:001329">
    <property type="entry name" value="Small GTP-binding protein, putative"/>
    <property type="match status" value="1"/>
</dbReference>
<dbReference type="STRING" id="1051891.A0A0C3PMB6"/>
<dbReference type="CDD" id="cd00154">
    <property type="entry name" value="Rab"/>
    <property type="match status" value="1"/>
</dbReference>
<evidence type="ECO:0000313" key="4">
    <source>
        <dbReference type="EMBL" id="KIO15465.1"/>
    </source>
</evidence>
<dbReference type="OrthoDB" id="3170179at2759"/>
<keyword evidence="2" id="KW-0342">GTP-binding</keyword>
<dbReference type="NCBIfam" id="TIGR00231">
    <property type="entry name" value="small_GTP"/>
    <property type="match status" value="1"/>
</dbReference>
<dbReference type="Gene3D" id="3.40.50.300">
    <property type="entry name" value="P-loop containing nucleotide triphosphate hydrolases"/>
    <property type="match status" value="1"/>
</dbReference>
<dbReference type="PANTHER" id="PTHR47977">
    <property type="entry name" value="RAS-RELATED PROTEIN RAB"/>
    <property type="match status" value="1"/>
</dbReference>
<keyword evidence="1" id="KW-0547">Nucleotide-binding</keyword>
<evidence type="ECO:0000256" key="1">
    <source>
        <dbReference type="ARBA" id="ARBA00022741"/>
    </source>
</evidence>
<dbReference type="InterPro" id="IPR050227">
    <property type="entry name" value="Rab"/>
</dbReference>
<name>A0A0C3PMB6_9AGAM</name>
<dbReference type="HOGENOM" id="CLU_041217_10_1_1"/>
<evidence type="ECO:0000256" key="3">
    <source>
        <dbReference type="SAM" id="MobiDB-lite"/>
    </source>
</evidence>
<dbReference type="PRINTS" id="PR00449">
    <property type="entry name" value="RASTRNSFRMNG"/>
</dbReference>
<sequence>MTSTSSIPKIKILFLGDSGVGKTALLRQFLEGKFARTNATVGFDIEFKVLEIQNRQVKLEIWDTAGQESYRAIIPSHYRRSKGVILVYDVTRPKTLENLQKWVEQLNLYCDPSPAMIVVGNKIDLLSTATESGQSVEALSQGQSFADSIGAFKHTNTSAKSGAGVKGVFEDLVRGIIFNDYMEKEENEATAGFRLDDPQDSGSEQEKSGGCRC</sequence>
<dbReference type="InterPro" id="IPR001806">
    <property type="entry name" value="Small_GTPase"/>
</dbReference>
<feature type="compositionally biased region" description="Basic and acidic residues" evidence="3">
    <location>
        <begin position="204"/>
        <end position="213"/>
    </location>
</feature>
<dbReference type="SMART" id="SM00176">
    <property type="entry name" value="RAN"/>
    <property type="match status" value="1"/>
</dbReference>
<dbReference type="SMART" id="SM00173">
    <property type="entry name" value="RAS"/>
    <property type="match status" value="1"/>
</dbReference>
<organism evidence="4 5">
    <name type="scientific">Tulasnella calospora MUT 4182</name>
    <dbReference type="NCBI Taxonomy" id="1051891"/>
    <lineage>
        <taxon>Eukaryota</taxon>
        <taxon>Fungi</taxon>
        <taxon>Dikarya</taxon>
        <taxon>Basidiomycota</taxon>
        <taxon>Agaricomycotina</taxon>
        <taxon>Agaricomycetes</taxon>
        <taxon>Cantharellales</taxon>
        <taxon>Tulasnellaceae</taxon>
        <taxon>Tulasnella</taxon>
    </lineage>
</organism>